<feature type="domain" description="Beta-glucuronidase C-terminal" evidence="1">
    <location>
        <begin position="28"/>
        <end position="111"/>
    </location>
</feature>
<dbReference type="RefSeq" id="XP_003052882.1">
    <property type="nucleotide sequence ID" value="XM_003052836.1"/>
</dbReference>
<proteinExistence type="predicted"/>
<sequence length="232" mass="26064">MVLVSKTIGKEKKVSILPLHLKEDLHSAYTIYANGALKRIVVINFKEVQAGATHRPDDRPYPFRLARSLREATVERLEGPGSDSSKNITFGGTTFAYESSRGRPVKLSTTEAHNEISIKQGLLKIISRRAFRTHGGKFSNLDCFIQANNHEARLMDVRCTKAYRVIREIFDEMDSSLYPDLLSRLTEAVDFLRDVSRAIGHYPDLPGELEDFAQQLQAKLPSGNGWEDDEAG</sequence>
<dbReference type="InParanoid" id="C7YL07"/>
<gene>
    <name evidence="2" type="ORF">NECHADRAFT_77360</name>
</gene>
<name>C7YL07_FUSV7</name>
<dbReference type="Pfam" id="PF16862">
    <property type="entry name" value="Glyco_hydro_79C"/>
    <property type="match status" value="1"/>
</dbReference>
<accession>C7YL07</accession>
<reference evidence="2 3" key="1">
    <citation type="journal article" date="2009" name="PLoS Genet.">
        <title>The genome of Nectria haematococca: contribution of supernumerary chromosomes to gene expansion.</title>
        <authorList>
            <person name="Coleman J.J."/>
            <person name="Rounsley S.D."/>
            <person name="Rodriguez-Carres M."/>
            <person name="Kuo A."/>
            <person name="Wasmann C.C."/>
            <person name="Grimwood J."/>
            <person name="Schmutz J."/>
            <person name="Taga M."/>
            <person name="White G.J."/>
            <person name="Zhou S."/>
            <person name="Schwartz D.C."/>
            <person name="Freitag M."/>
            <person name="Ma L.J."/>
            <person name="Danchin E.G."/>
            <person name="Henrissat B."/>
            <person name="Coutinho P.M."/>
            <person name="Nelson D.R."/>
            <person name="Straney D."/>
            <person name="Napoli C.A."/>
            <person name="Barker B.M."/>
            <person name="Gribskov M."/>
            <person name="Rep M."/>
            <person name="Kroken S."/>
            <person name="Molnar I."/>
            <person name="Rensing C."/>
            <person name="Kennell J.C."/>
            <person name="Zamora J."/>
            <person name="Farman M.L."/>
            <person name="Selker E.U."/>
            <person name="Salamov A."/>
            <person name="Shapiro H."/>
            <person name="Pangilinan J."/>
            <person name="Lindquist E."/>
            <person name="Lamers C."/>
            <person name="Grigoriev I.V."/>
            <person name="Geiser D.M."/>
            <person name="Covert S.F."/>
            <person name="Temporini E."/>
            <person name="Vanetten H.D."/>
        </authorList>
    </citation>
    <scope>NUCLEOTIDE SEQUENCE [LARGE SCALE GENOMIC DNA]</scope>
    <source>
        <strain evidence="3">ATCC MYA-4622 / CBS 123669 / FGSC 9596 / NRRL 45880 / 77-13-4</strain>
    </source>
</reference>
<evidence type="ECO:0000259" key="1">
    <source>
        <dbReference type="Pfam" id="PF16862"/>
    </source>
</evidence>
<dbReference type="AlphaFoldDB" id="C7YL07"/>
<dbReference type="OrthoDB" id="2796951at2759"/>
<dbReference type="VEuPathDB" id="FungiDB:NECHADRAFT_77360"/>
<dbReference type="InterPro" id="IPR013780">
    <property type="entry name" value="Glyco_hydro_b"/>
</dbReference>
<dbReference type="HOGENOM" id="CLU_1195154_0_0_1"/>
<dbReference type="EMBL" id="GG698897">
    <property type="protein sequence ID" value="EEU47169.1"/>
    <property type="molecule type" value="Genomic_DNA"/>
</dbReference>
<dbReference type="GeneID" id="9671413"/>
<keyword evidence="3" id="KW-1185">Reference proteome</keyword>
<dbReference type="InterPro" id="IPR031728">
    <property type="entry name" value="GlcAase_C"/>
</dbReference>
<dbReference type="PANTHER" id="PTHR36183">
    <property type="entry name" value="BETA-GLUCURONIDASE"/>
    <property type="match status" value="1"/>
</dbReference>
<evidence type="ECO:0000313" key="3">
    <source>
        <dbReference type="Proteomes" id="UP000005206"/>
    </source>
</evidence>
<dbReference type="PANTHER" id="PTHR36183:SF2">
    <property type="entry name" value="BETA-GLUCURONIDASE C-TERMINAL DOMAIN-CONTAINING PROTEIN"/>
    <property type="match status" value="1"/>
</dbReference>
<protein>
    <recommendedName>
        <fullName evidence="1">Beta-glucuronidase C-terminal domain-containing protein</fullName>
    </recommendedName>
</protein>
<dbReference type="InterPro" id="IPR052974">
    <property type="entry name" value="GH79_Enzymes"/>
</dbReference>
<organism evidence="2 3">
    <name type="scientific">Fusarium vanettenii (strain ATCC MYA-4622 / CBS 123669 / FGSC 9596 / NRRL 45880 / 77-13-4)</name>
    <name type="common">Fusarium solani subsp. pisi</name>
    <dbReference type="NCBI Taxonomy" id="660122"/>
    <lineage>
        <taxon>Eukaryota</taxon>
        <taxon>Fungi</taxon>
        <taxon>Dikarya</taxon>
        <taxon>Ascomycota</taxon>
        <taxon>Pezizomycotina</taxon>
        <taxon>Sordariomycetes</taxon>
        <taxon>Hypocreomycetidae</taxon>
        <taxon>Hypocreales</taxon>
        <taxon>Nectriaceae</taxon>
        <taxon>Fusarium</taxon>
        <taxon>Fusarium solani species complex</taxon>
        <taxon>Fusarium vanettenii</taxon>
    </lineage>
</organism>
<dbReference type="Proteomes" id="UP000005206">
    <property type="component" value="Chromosome 3"/>
</dbReference>
<dbReference type="Gene3D" id="2.60.40.1180">
    <property type="entry name" value="Golgi alpha-mannosidase II"/>
    <property type="match status" value="1"/>
</dbReference>
<evidence type="ECO:0000313" key="2">
    <source>
        <dbReference type="EMBL" id="EEU47169.1"/>
    </source>
</evidence>
<dbReference type="KEGG" id="nhe:NECHADRAFT_77360"/>